<dbReference type="InterPro" id="IPR016024">
    <property type="entry name" value="ARM-type_fold"/>
</dbReference>
<gene>
    <name evidence="3" type="ORF">SM124_19850</name>
</gene>
<dbReference type="SUPFAM" id="SSF48371">
    <property type="entry name" value="ARM repeat"/>
    <property type="match status" value="1"/>
</dbReference>
<keyword evidence="2" id="KW-0812">Transmembrane</keyword>
<keyword evidence="4" id="KW-1185">Reference proteome</keyword>
<proteinExistence type="predicted"/>
<keyword evidence="2" id="KW-1133">Transmembrane helix</keyword>
<protein>
    <recommendedName>
        <fullName evidence="5">HEAT repeat domain-containing protein</fullName>
    </recommendedName>
</protein>
<reference evidence="3 4" key="1">
    <citation type="submission" date="2023-11" db="EMBL/GenBank/DDBJ databases">
        <title>Bacillus jintuensis, isolated from a mudflat on the Beibu Gulf coast.</title>
        <authorList>
            <person name="Li M."/>
        </authorList>
    </citation>
    <scope>NUCLEOTIDE SEQUENCE [LARGE SCALE GENOMIC DNA]</scope>
    <source>
        <strain evidence="3 4">31A1R</strain>
    </source>
</reference>
<organism evidence="3 4">
    <name type="scientific">Robertmurraya mangrovi</name>
    <dbReference type="NCBI Taxonomy" id="3098077"/>
    <lineage>
        <taxon>Bacteria</taxon>
        <taxon>Bacillati</taxon>
        <taxon>Bacillota</taxon>
        <taxon>Bacilli</taxon>
        <taxon>Bacillales</taxon>
        <taxon>Bacillaceae</taxon>
        <taxon>Robertmurraya</taxon>
    </lineage>
</organism>
<evidence type="ECO:0008006" key="5">
    <source>
        <dbReference type="Google" id="ProtNLM"/>
    </source>
</evidence>
<accession>A0ABU5J3K5</accession>
<comment type="caution">
    <text evidence="3">The sequence shown here is derived from an EMBL/GenBank/DDBJ whole genome shotgun (WGS) entry which is preliminary data.</text>
</comment>
<dbReference type="EMBL" id="JAXOFX010000018">
    <property type="protein sequence ID" value="MDZ5473978.1"/>
    <property type="molecule type" value="Genomic_DNA"/>
</dbReference>
<evidence type="ECO:0000256" key="1">
    <source>
        <dbReference type="ARBA" id="ARBA00022737"/>
    </source>
</evidence>
<dbReference type="Gene3D" id="1.25.10.10">
    <property type="entry name" value="Leucine-rich Repeat Variant"/>
    <property type="match status" value="1"/>
</dbReference>
<name>A0ABU5J3K5_9BACI</name>
<evidence type="ECO:0000256" key="2">
    <source>
        <dbReference type="SAM" id="Phobius"/>
    </source>
</evidence>
<sequence>MLSTEIFILLCATIFIFAALLSLLFYLIIRKSIEIKNRKEIEHHKEVFSPIIFNYIMEGNISRSLNSKSPLKLKAVEELLKKFFEILEGEHEIKNLATVAELHLKDYYSDSLKSRRWSERMNALYHIEDFKMLSLEEEVVNLIKRKTTTKDEIVIALRTLAAFQYKGLYNLLEGGQISLSDYEYRNILIRLNQLELEQFLLSFHKVHETLQCAILEVISIRKELHYLGFIESICKNYRGEVRLRALKALASIGYVKDYQIYIPFSQSEKWQERVVVAKLFGTLKESSLIPILIELLHDSSWWVRSQAGQSLLLFPNGKKLLQNVLQTSKDPFAKDMAWEWINKGD</sequence>
<dbReference type="InterPro" id="IPR011989">
    <property type="entry name" value="ARM-like"/>
</dbReference>
<dbReference type="Proteomes" id="UP001290455">
    <property type="component" value="Unassembled WGS sequence"/>
</dbReference>
<evidence type="ECO:0000313" key="4">
    <source>
        <dbReference type="Proteomes" id="UP001290455"/>
    </source>
</evidence>
<evidence type="ECO:0000313" key="3">
    <source>
        <dbReference type="EMBL" id="MDZ5473978.1"/>
    </source>
</evidence>
<dbReference type="RefSeq" id="WP_322448273.1">
    <property type="nucleotide sequence ID" value="NZ_JAXOFX010000018.1"/>
</dbReference>
<feature type="transmembrane region" description="Helical" evidence="2">
    <location>
        <begin position="6"/>
        <end position="29"/>
    </location>
</feature>
<keyword evidence="1" id="KW-0677">Repeat</keyword>
<dbReference type="Pfam" id="PF02985">
    <property type="entry name" value="HEAT"/>
    <property type="match status" value="1"/>
</dbReference>
<dbReference type="InterPro" id="IPR000357">
    <property type="entry name" value="HEAT"/>
</dbReference>
<keyword evidence="2" id="KW-0472">Membrane</keyword>